<proteinExistence type="inferred from homology"/>
<dbReference type="Gene3D" id="3.40.50.1100">
    <property type="match status" value="2"/>
</dbReference>
<dbReference type="GO" id="GO:0016836">
    <property type="term" value="F:hydro-lyase activity"/>
    <property type="evidence" value="ECO:0007669"/>
    <property type="project" value="UniProtKB-UniRule"/>
</dbReference>
<keyword evidence="7" id="KW-1185">Reference proteome</keyword>
<organism evidence="6 7">
    <name type="scientific">Bordetella genomosp. 10</name>
    <dbReference type="NCBI Taxonomy" id="1416804"/>
    <lineage>
        <taxon>Bacteria</taxon>
        <taxon>Pseudomonadati</taxon>
        <taxon>Pseudomonadota</taxon>
        <taxon>Betaproteobacteria</taxon>
        <taxon>Burkholderiales</taxon>
        <taxon>Alcaligenaceae</taxon>
        <taxon>Bordetella</taxon>
    </lineage>
</organism>
<dbReference type="GO" id="GO:0030170">
    <property type="term" value="F:pyridoxal phosphate binding"/>
    <property type="evidence" value="ECO:0007669"/>
    <property type="project" value="InterPro"/>
</dbReference>
<dbReference type="InterPro" id="IPR001926">
    <property type="entry name" value="TrpB-like_PALP"/>
</dbReference>
<reference evidence="7" key="1">
    <citation type="submission" date="2017-05" db="EMBL/GenBank/DDBJ databases">
        <title>Complete and WGS of Bordetella genogroups.</title>
        <authorList>
            <person name="Spilker T."/>
            <person name="Lipuma J."/>
        </authorList>
    </citation>
    <scope>NUCLEOTIDE SEQUENCE [LARGE SCALE GENOMIC DNA]</scope>
    <source>
        <strain evidence="7">AU16122</strain>
    </source>
</reference>
<comment type="caution">
    <text evidence="6">The sequence shown here is derived from an EMBL/GenBank/DDBJ whole genome shotgun (WGS) entry which is preliminary data.</text>
</comment>
<name>A0A261SNG5_9BORD</name>
<accession>A0A261SNG5</accession>
<dbReference type="EC" id="4.3.1.18" evidence="4"/>
<dbReference type="EMBL" id="NEVM01000001">
    <property type="protein sequence ID" value="OZI38330.1"/>
    <property type="molecule type" value="Genomic_DNA"/>
</dbReference>
<dbReference type="HAMAP" id="MF_01030">
    <property type="entry name" value="D_Ser_dehydrat"/>
    <property type="match status" value="1"/>
</dbReference>
<feature type="domain" description="Tryptophan synthase beta chain-like PALP" evidence="5">
    <location>
        <begin position="80"/>
        <end position="385"/>
    </location>
</feature>
<dbReference type="GO" id="GO:0008721">
    <property type="term" value="F:D-serine ammonia-lyase activity"/>
    <property type="evidence" value="ECO:0007669"/>
    <property type="project" value="UniProtKB-EC"/>
</dbReference>
<evidence type="ECO:0000256" key="2">
    <source>
        <dbReference type="ARBA" id="ARBA00022898"/>
    </source>
</evidence>
<dbReference type="SUPFAM" id="SSF53686">
    <property type="entry name" value="Tryptophan synthase beta subunit-like PLP-dependent enzymes"/>
    <property type="match status" value="1"/>
</dbReference>
<comment type="similarity">
    <text evidence="4">Belongs to the serine/threonine dehydratase family. DsdA subfamily.</text>
</comment>
<dbReference type="NCBIfam" id="TIGR02035">
    <property type="entry name" value="D_Ser_am_lyase"/>
    <property type="match status" value="1"/>
</dbReference>
<evidence type="ECO:0000256" key="1">
    <source>
        <dbReference type="ARBA" id="ARBA00001933"/>
    </source>
</evidence>
<dbReference type="GO" id="GO:0009097">
    <property type="term" value="P:isoleucine biosynthetic process"/>
    <property type="evidence" value="ECO:0007669"/>
    <property type="project" value="TreeGrafter"/>
</dbReference>
<dbReference type="AlphaFoldDB" id="A0A261SNG5"/>
<dbReference type="InterPro" id="IPR011780">
    <property type="entry name" value="D_Ser_am_lyase"/>
</dbReference>
<dbReference type="OrthoDB" id="9780546at2"/>
<comment type="cofactor">
    <cofactor evidence="1 4">
        <name>pyridoxal 5'-phosphate</name>
        <dbReference type="ChEBI" id="CHEBI:597326"/>
    </cofactor>
</comment>
<evidence type="ECO:0000256" key="3">
    <source>
        <dbReference type="ARBA" id="ARBA00023239"/>
    </source>
</evidence>
<keyword evidence="3 4" id="KW-0456">Lyase</keyword>
<evidence type="ECO:0000313" key="7">
    <source>
        <dbReference type="Proteomes" id="UP000216020"/>
    </source>
</evidence>
<dbReference type="PANTHER" id="PTHR48078:SF9">
    <property type="entry name" value="D-SERINE DEHYDRATASE"/>
    <property type="match status" value="1"/>
</dbReference>
<dbReference type="Pfam" id="PF00291">
    <property type="entry name" value="PALP"/>
    <property type="match status" value="1"/>
</dbReference>
<dbReference type="InterPro" id="IPR036052">
    <property type="entry name" value="TrpB-like_PALP_sf"/>
</dbReference>
<evidence type="ECO:0000256" key="4">
    <source>
        <dbReference type="HAMAP-Rule" id="MF_01030"/>
    </source>
</evidence>
<dbReference type="NCBIfam" id="NF002823">
    <property type="entry name" value="PRK02991.1"/>
    <property type="match status" value="1"/>
</dbReference>
<sequence>MRQDNDSQAGPMAELWVNPDLRPAADVLAEADIRLADIEDAQARLARFAPLLTRLFPELRAADGQIESALLPVPAQNAGPLLALPPARTDWGRLLVKADHDLPVAGSIKARGGIYEVLAYTERLALQHGLIAPGGDYAALADAPARRVFARHTVSVGSTGNLAMSIGIMAASLGFRATVHMSAEARQWKKDKLRAHGVDVIEHAGDYAAAVHTGRLAAENDPQAHFVDDERSLTLFLGYGVAALRLREQLAAQGIAVDVRHPLFVYLPCGVGGAPAGIAFGLKQVFGDAAHCWFVEPTAAACFLTRMRHPDRPGISVYDAGMDNVTEADGLAVPVASELAYAQMRHLLSGVATAADATLFADLAALHDMQGLQVEPSAAAALSGPRMLLSHAVGEAYLREHAPGDSLARATHIVWSTGGRFVPPEEFQAFLARGRAAVPARA</sequence>
<dbReference type="GO" id="GO:0036088">
    <property type="term" value="P:D-serine catabolic process"/>
    <property type="evidence" value="ECO:0007669"/>
    <property type="project" value="TreeGrafter"/>
</dbReference>
<keyword evidence="2 4" id="KW-0663">Pyridoxal phosphate</keyword>
<dbReference type="InterPro" id="IPR050147">
    <property type="entry name" value="Ser/Thr_Dehydratase"/>
</dbReference>
<dbReference type="PANTHER" id="PTHR48078">
    <property type="entry name" value="THREONINE DEHYDRATASE, MITOCHONDRIAL-RELATED"/>
    <property type="match status" value="1"/>
</dbReference>
<dbReference type="Proteomes" id="UP000216020">
    <property type="component" value="Unassembled WGS sequence"/>
</dbReference>
<comment type="catalytic activity">
    <reaction evidence="4">
        <text>D-serine = pyruvate + NH4(+)</text>
        <dbReference type="Rhea" id="RHEA:13977"/>
        <dbReference type="ChEBI" id="CHEBI:15361"/>
        <dbReference type="ChEBI" id="CHEBI:28938"/>
        <dbReference type="ChEBI" id="CHEBI:35247"/>
        <dbReference type="EC" id="4.3.1.18"/>
    </reaction>
</comment>
<evidence type="ECO:0000313" key="6">
    <source>
        <dbReference type="EMBL" id="OZI38330.1"/>
    </source>
</evidence>
<gene>
    <name evidence="4" type="primary">dsdA</name>
    <name evidence="6" type="ORF">CAL29_08410</name>
</gene>
<feature type="modified residue" description="N6-(pyridoxal phosphate)lysine" evidence="4">
    <location>
        <position position="109"/>
    </location>
</feature>
<evidence type="ECO:0000259" key="5">
    <source>
        <dbReference type="Pfam" id="PF00291"/>
    </source>
</evidence>
<protein>
    <recommendedName>
        <fullName evidence="4">Probable D-serine dehydratase</fullName>
        <ecNumber evidence="4">4.3.1.18</ecNumber>
    </recommendedName>
    <alternativeName>
        <fullName evidence="4">D-serine deaminase</fullName>
        <shortName evidence="4">DSD</shortName>
    </alternativeName>
</protein>